<feature type="compositionally biased region" description="Low complexity" evidence="7">
    <location>
        <begin position="226"/>
        <end position="257"/>
    </location>
</feature>
<name>A0A0L0TB74_ALLM3</name>
<dbReference type="OrthoDB" id="9999863at2759"/>
<dbReference type="PANTHER" id="PTHR31064">
    <property type="entry name" value="POTASSIUM TRANSPORT PROTEIN DDB_G0292412-RELATED"/>
    <property type="match status" value="1"/>
</dbReference>
<evidence type="ECO:0000313" key="9">
    <source>
        <dbReference type="EMBL" id="KNE72043.1"/>
    </source>
</evidence>
<feature type="transmembrane region" description="Helical" evidence="8">
    <location>
        <begin position="53"/>
        <end position="71"/>
    </location>
</feature>
<evidence type="ECO:0000256" key="4">
    <source>
        <dbReference type="ARBA" id="ARBA00022989"/>
    </source>
</evidence>
<dbReference type="GO" id="GO:0005886">
    <property type="term" value="C:plasma membrane"/>
    <property type="evidence" value="ECO:0007669"/>
    <property type="project" value="TreeGrafter"/>
</dbReference>
<evidence type="ECO:0000256" key="7">
    <source>
        <dbReference type="SAM" id="MobiDB-lite"/>
    </source>
</evidence>
<feature type="compositionally biased region" description="Acidic residues" evidence="7">
    <location>
        <begin position="293"/>
        <end position="305"/>
    </location>
</feature>
<proteinExistence type="predicted"/>
<evidence type="ECO:0000313" key="10">
    <source>
        <dbReference type="Proteomes" id="UP000054350"/>
    </source>
</evidence>
<dbReference type="Proteomes" id="UP000054350">
    <property type="component" value="Unassembled WGS sequence"/>
</dbReference>
<keyword evidence="6 8" id="KW-0472">Membrane</keyword>
<keyword evidence="5" id="KW-0406">Ion transport</keyword>
<keyword evidence="3 8" id="KW-0812">Transmembrane</keyword>
<dbReference type="AlphaFoldDB" id="A0A0L0TB74"/>
<dbReference type="VEuPathDB" id="FungiDB:AMAG_20431"/>
<keyword evidence="10" id="KW-1185">Reference proteome</keyword>
<feature type="region of interest" description="Disordered" evidence="7">
    <location>
        <begin position="374"/>
        <end position="451"/>
    </location>
</feature>
<evidence type="ECO:0000256" key="8">
    <source>
        <dbReference type="SAM" id="Phobius"/>
    </source>
</evidence>
<evidence type="ECO:0000256" key="6">
    <source>
        <dbReference type="ARBA" id="ARBA00023136"/>
    </source>
</evidence>
<dbReference type="EMBL" id="GG745376">
    <property type="protein sequence ID" value="KNE72043.1"/>
    <property type="molecule type" value="Genomic_DNA"/>
</dbReference>
<feature type="compositionally biased region" description="Low complexity" evidence="7">
    <location>
        <begin position="346"/>
        <end position="362"/>
    </location>
</feature>
<feature type="region of interest" description="Disordered" evidence="7">
    <location>
        <begin position="287"/>
        <end position="362"/>
    </location>
</feature>
<dbReference type="PANTHER" id="PTHR31064:SF30">
    <property type="entry name" value="HIGH-AFFINITY POTASSIUM TRANSPORT PROTEIN-RELATED"/>
    <property type="match status" value="1"/>
</dbReference>
<gene>
    <name evidence="9" type="ORF">AMAG_20431</name>
</gene>
<sequence>MAVIVGSESIRAGGGMTLASFDVFVLLFECVSAYGTVGLSLGRVQSTNDSATLAGTLGPFARFVIVVLMLVGRARSVPNTIDYSFAQPELEKSVETEPIPHAAHANANVKMSAILAPLMAYLPGLNLPHAASTNDDDRGDELGPGGGGTVGGGGLKPPSSPGGLSNGGFSLLSPIVSVAGLHPLGGPPGGGSVFATPMASMIVGPPPSSSPPAVATPTSLHFAAHSPSKAAPLSTASSSTTPRSSRSSVTTTTRSRSGGVPAIVVGAAARSLESVRANTRARSPLAQYVATAELDDDDDEDEDGEGSSSPCEDQDRLVVAGRSGGTGRGGGRRRRRSSRSEPSLLAARSAVAAVASTSASVGASAGAVMEMMSPGSSVAEVDEVDDDEEEPEARVHGTNSSLGPLPSEVATTMVVPVKSVRPRSVSDGNARRGVVLPEGVRRGHRPPDECV</sequence>
<feature type="compositionally biased region" description="Low complexity" evidence="7">
    <location>
        <begin position="414"/>
        <end position="426"/>
    </location>
</feature>
<reference evidence="9 10" key="1">
    <citation type="submission" date="2009-11" db="EMBL/GenBank/DDBJ databases">
        <title>Annotation of Allomyces macrogynus ATCC 38327.</title>
        <authorList>
            <consortium name="The Broad Institute Genome Sequencing Platform"/>
            <person name="Russ C."/>
            <person name="Cuomo C."/>
            <person name="Burger G."/>
            <person name="Gray M.W."/>
            <person name="Holland P.W.H."/>
            <person name="King N."/>
            <person name="Lang F.B.F."/>
            <person name="Roger A.J."/>
            <person name="Ruiz-Trillo I."/>
            <person name="Young S.K."/>
            <person name="Zeng Q."/>
            <person name="Gargeya S."/>
            <person name="Fitzgerald M."/>
            <person name="Haas B."/>
            <person name="Abouelleil A."/>
            <person name="Alvarado L."/>
            <person name="Arachchi H.M."/>
            <person name="Berlin A."/>
            <person name="Chapman S.B."/>
            <person name="Gearin G."/>
            <person name="Goldberg J."/>
            <person name="Griggs A."/>
            <person name="Gujja S."/>
            <person name="Hansen M."/>
            <person name="Heiman D."/>
            <person name="Howarth C."/>
            <person name="Larimer J."/>
            <person name="Lui A."/>
            <person name="MacDonald P.J.P."/>
            <person name="McCowen C."/>
            <person name="Montmayeur A."/>
            <person name="Murphy C."/>
            <person name="Neiman D."/>
            <person name="Pearson M."/>
            <person name="Priest M."/>
            <person name="Roberts A."/>
            <person name="Saif S."/>
            <person name="Shea T."/>
            <person name="Sisk P."/>
            <person name="Stolte C."/>
            <person name="Sykes S."/>
            <person name="Wortman J."/>
            <person name="Nusbaum C."/>
            <person name="Birren B."/>
        </authorList>
    </citation>
    <scope>NUCLEOTIDE SEQUENCE [LARGE SCALE GENOMIC DNA]</scope>
    <source>
        <strain evidence="9 10">ATCC 38327</strain>
    </source>
</reference>
<reference evidence="10" key="2">
    <citation type="submission" date="2009-11" db="EMBL/GenBank/DDBJ databases">
        <title>The Genome Sequence of Allomyces macrogynus strain ATCC 38327.</title>
        <authorList>
            <consortium name="The Broad Institute Genome Sequencing Platform"/>
            <person name="Russ C."/>
            <person name="Cuomo C."/>
            <person name="Shea T."/>
            <person name="Young S.K."/>
            <person name="Zeng Q."/>
            <person name="Koehrsen M."/>
            <person name="Haas B."/>
            <person name="Borodovsky M."/>
            <person name="Guigo R."/>
            <person name="Alvarado L."/>
            <person name="Berlin A."/>
            <person name="Borenstein D."/>
            <person name="Chen Z."/>
            <person name="Engels R."/>
            <person name="Freedman E."/>
            <person name="Gellesch M."/>
            <person name="Goldberg J."/>
            <person name="Griggs A."/>
            <person name="Gujja S."/>
            <person name="Heiman D."/>
            <person name="Hepburn T."/>
            <person name="Howarth C."/>
            <person name="Jen D."/>
            <person name="Larson L."/>
            <person name="Lewis B."/>
            <person name="Mehta T."/>
            <person name="Park D."/>
            <person name="Pearson M."/>
            <person name="Roberts A."/>
            <person name="Saif S."/>
            <person name="Shenoy N."/>
            <person name="Sisk P."/>
            <person name="Stolte C."/>
            <person name="Sykes S."/>
            <person name="Walk T."/>
            <person name="White J."/>
            <person name="Yandava C."/>
            <person name="Burger G."/>
            <person name="Gray M.W."/>
            <person name="Holland P.W.H."/>
            <person name="King N."/>
            <person name="Lang F.B.F."/>
            <person name="Roger A.J."/>
            <person name="Ruiz-Trillo I."/>
            <person name="Lander E."/>
            <person name="Nusbaum C."/>
        </authorList>
    </citation>
    <scope>NUCLEOTIDE SEQUENCE [LARGE SCALE GENOMIC DNA]</scope>
    <source>
        <strain evidence="10">ATCC 38327</strain>
    </source>
</reference>
<dbReference type="InterPro" id="IPR051143">
    <property type="entry name" value="TrkH_K-transport"/>
</dbReference>
<evidence type="ECO:0000256" key="2">
    <source>
        <dbReference type="ARBA" id="ARBA00022448"/>
    </source>
</evidence>
<organism evidence="9 10">
    <name type="scientific">Allomyces macrogynus (strain ATCC 38327)</name>
    <name type="common">Allomyces javanicus var. macrogynus</name>
    <dbReference type="NCBI Taxonomy" id="578462"/>
    <lineage>
        <taxon>Eukaryota</taxon>
        <taxon>Fungi</taxon>
        <taxon>Fungi incertae sedis</taxon>
        <taxon>Blastocladiomycota</taxon>
        <taxon>Blastocladiomycetes</taxon>
        <taxon>Blastocladiales</taxon>
        <taxon>Blastocladiaceae</taxon>
        <taxon>Allomyces</taxon>
    </lineage>
</organism>
<dbReference type="Pfam" id="PF02386">
    <property type="entry name" value="TrkH"/>
    <property type="match status" value="1"/>
</dbReference>
<protein>
    <submittedName>
        <fullName evidence="9">Uncharacterized protein</fullName>
    </submittedName>
</protein>
<dbReference type="GO" id="GO:0030001">
    <property type="term" value="P:metal ion transport"/>
    <property type="evidence" value="ECO:0007669"/>
    <property type="project" value="UniProtKB-ARBA"/>
</dbReference>
<feature type="compositionally biased region" description="Acidic residues" evidence="7">
    <location>
        <begin position="380"/>
        <end position="391"/>
    </location>
</feature>
<dbReference type="InterPro" id="IPR003445">
    <property type="entry name" value="Cat_transpt"/>
</dbReference>
<evidence type="ECO:0000256" key="5">
    <source>
        <dbReference type="ARBA" id="ARBA00023065"/>
    </source>
</evidence>
<feature type="region of interest" description="Disordered" evidence="7">
    <location>
        <begin position="131"/>
        <end position="166"/>
    </location>
</feature>
<feature type="transmembrane region" description="Helical" evidence="8">
    <location>
        <begin position="21"/>
        <end position="41"/>
    </location>
</feature>
<feature type="compositionally biased region" description="Gly residues" evidence="7">
    <location>
        <begin position="142"/>
        <end position="155"/>
    </location>
</feature>
<keyword evidence="4 8" id="KW-1133">Transmembrane helix</keyword>
<dbReference type="GO" id="GO:0008324">
    <property type="term" value="F:monoatomic cation transmembrane transporter activity"/>
    <property type="evidence" value="ECO:0007669"/>
    <property type="project" value="InterPro"/>
</dbReference>
<keyword evidence="2" id="KW-0813">Transport</keyword>
<accession>A0A0L0TB74</accession>
<feature type="compositionally biased region" description="Basic and acidic residues" evidence="7">
    <location>
        <begin position="439"/>
        <end position="451"/>
    </location>
</feature>
<dbReference type="STRING" id="578462.A0A0L0TB74"/>
<feature type="region of interest" description="Disordered" evidence="7">
    <location>
        <begin position="222"/>
        <end position="257"/>
    </location>
</feature>
<comment type="subcellular location">
    <subcellularLocation>
        <location evidence="1">Membrane</location>
        <topology evidence="1">Multi-pass membrane protein</topology>
    </subcellularLocation>
</comment>
<evidence type="ECO:0000256" key="3">
    <source>
        <dbReference type="ARBA" id="ARBA00022692"/>
    </source>
</evidence>
<evidence type="ECO:0000256" key="1">
    <source>
        <dbReference type="ARBA" id="ARBA00004141"/>
    </source>
</evidence>